<dbReference type="EMBL" id="LIAE01006629">
    <property type="protein sequence ID" value="PAV86819.1"/>
    <property type="molecule type" value="Genomic_DNA"/>
</dbReference>
<dbReference type="AlphaFoldDB" id="A0A2A2LKY5"/>
<sequence length="643" mass="70292">MVHSVCPLAVVGVVEGHNGESVLRDFSLRIVGGSPSDVQRMVCLLDQVNRARGIGQHFECVGDDVFAPRAETASLNSSCYLHFVLTARFEACRCRVPNHLLHFHPFVCAKQLVANLVCIVRAVGGIGRQPGDHPEVGSFLGNDQVLWRQRSVRLCSHNIQILGVRSYSHAVVGLDSDDIFGVGSESINGDSLLRSVGDLPLQLGPVVLSQDLVFVIDDVSVSLRAVDRLPLECEGAFECIGQLQVEWRGRGRLHFCGHFHGLFRTEFSCSGSDLDFIERVGQQTGDGVVEIFVIVDGDEVSAHIPRFLIRSGQSVLESIADVVADDRAALHERSQPGDVNFIRRERFGSQVPHRSRRALSSCERHLGGPGTGSHLVGGLQLDDPLLIRLCREGVFGLVSGHSNRLLRLVSFPVCDLHVQLIAHPGLLGRSSPRNADLVDGWRIKTNSLWGLSRRRALGSASDFRRRRADFVGLTDHSNSQIDDGVGGQTIHCPLIGDLRWIRRHSPRVLLPSASLNSVVDDESASLSVPVVPFNCDACGMFGDDSRGDSQRHEWSGVCGHDCGSASTDHLLRCSGHSHIVCGARTQIVNAILVSGSVDVERLRSVGVVHWSDDDSERSHPRFVLFAHIPRDVQASVRAARLRH</sequence>
<name>A0A2A2LKY5_9BILA</name>
<accession>A0A2A2LKY5</accession>
<evidence type="ECO:0000313" key="2">
    <source>
        <dbReference type="Proteomes" id="UP000218231"/>
    </source>
</evidence>
<gene>
    <name evidence="1" type="ORF">WR25_04595</name>
</gene>
<keyword evidence="2" id="KW-1185">Reference proteome</keyword>
<comment type="caution">
    <text evidence="1">The sequence shown here is derived from an EMBL/GenBank/DDBJ whole genome shotgun (WGS) entry which is preliminary data.</text>
</comment>
<reference evidence="1 2" key="1">
    <citation type="journal article" date="2017" name="Curr. Biol.">
        <title>Genome architecture and evolution of a unichromosomal asexual nematode.</title>
        <authorList>
            <person name="Fradin H."/>
            <person name="Zegar C."/>
            <person name="Gutwein M."/>
            <person name="Lucas J."/>
            <person name="Kovtun M."/>
            <person name="Corcoran D."/>
            <person name="Baugh L.R."/>
            <person name="Kiontke K."/>
            <person name="Gunsalus K."/>
            <person name="Fitch D.H."/>
            <person name="Piano F."/>
        </authorList>
    </citation>
    <scope>NUCLEOTIDE SEQUENCE [LARGE SCALE GENOMIC DNA]</scope>
    <source>
        <strain evidence="1">PF1309</strain>
    </source>
</reference>
<dbReference type="Proteomes" id="UP000218231">
    <property type="component" value="Unassembled WGS sequence"/>
</dbReference>
<proteinExistence type="predicted"/>
<evidence type="ECO:0000313" key="1">
    <source>
        <dbReference type="EMBL" id="PAV86819.1"/>
    </source>
</evidence>
<organism evidence="1 2">
    <name type="scientific">Diploscapter pachys</name>
    <dbReference type="NCBI Taxonomy" id="2018661"/>
    <lineage>
        <taxon>Eukaryota</taxon>
        <taxon>Metazoa</taxon>
        <taxon>Ecdysozoa</taxon>
        <taxon>Nematoda</taxon>
        <taxon>Chromadorea</taxon>
        <taxon>Rhabditida</taxon>
        <taxon>Rhabditina</taxon>
        <taxon>Rhabditomorpha</taxon>
        <taxon>Rhabditoidea</taxon>
        <taxon>Rhabditidae</taxon>
        <taxon>Diploscapter</taxon>
    </lineage>
</organism>
<protein>
    <submittedName>
        <fullName evidence="1">Uncharacterized protein</fullName>
    </submittedName>
</protein>